<comment type="similarity">
    <text evidence="3">In the N-terminal section; belongs to the NADH:flavin oxidoreductase/NADH oxidase family.</text>
</comment>
<dbReference type="Gene3D" id="3.40.50.720">
    <property type="entry name" value="NAD(P)-binding Rossmann-like Domain"/>
    <property type="match status" value="1"/>
</dbReference>
<sequence length="662" mass="71436">MEEILVALTHVLQPITIGGVTIPNRVVRSAHGTRFGGGLMSDDLIAYHALRACGGVGLSILEIMAVHPSSPSGLNGFDPHIGEGYQRLLEEVRPHGMRLFQQIWHGGHQTMPQDGTPPWSASDIPGPRLGVVPTPMSQTMIDEIVASYARTARMCQDMGLDGVEIHAAHGYLIHQFLSPATNIREDGYGGDFDHRVRFLLEVMTAVRDAVRRDNFAVGVRLAPDMSAGGWNEVDVLRAAQLLEARGLVDFVNVSQGSYHAFDKMIGGMHEPSGYELPLSRSVTRALSVPRIVVGRIRTLEEADQIIRDGDADLVAMTRATIADPMLVRKTVEGKVDQVRPCIGCNQGCVGNLLTVGRMGCVVNPAVGHERRFGEHLLQPAAAARHVVVIGGGPAGMEAARVAALRGHRVTLCEAQPQLGGALQLAARGPSRHGLLDLTVWLEQEIYRLGVTVQLSTYADAADVLAMRPDAVIVATGSMPRMDGVQMSHPGAPAQGMDLPHVRSSWDVFSDPKVVATARTAVVVDDLGHYEAIAVAEYLVTHGIKVHYVSRHVAFAPLAEPALMTEPALRRLGQKNFQLHLRNRVTRVTATSVSISPTWLPDSAVNVDLPADLVVFVSANWCVRDLYDALHGRLPLVELAGDAKSPRQLQQAMLEGHRAGAAV</sequence>
<dbReference type="InterPro" id="IPR051793">
    <property type="entry name" value="NADH:flavin_oxidoreductase"/>
</dbReference>
<dbReference type="InterPro" id="IPR001155">
    <property type="entry name" value="OxRdtase_FMN_N"/>
</dbReference>
<accession>A0A3A3G4E2</accession>
<dbReference type="SUPFAM" id="SSF51905">
    <property type="entry name" value="FAD/NAD(P)-binding domain"/>
    <property type="match status" value="1"/>
</dbReference>
<comment type="cofactor">
    <cofactor evidence="2">
        <name>[4Fe-4S] cluster</name>
        <dbReference type="ChEBI" id="CHEBI:49883"/>
    </cofactor>
</comment>
<organism evidence="12 13">
    <name type="scientific">Noviherbaspirillum sedimenti</name>
    <dbReference type="NCBI Taxonomy" id="2320865"/>
    <lineage>
        <taxon>Bacteria</taxon>
        <taxon>Pseudomonadati</taxon>
        <taxon>Pseudomonadota</taxon>
        <taxon>Betaproteobacteria</taxon>
        <taxon>Burkholderiales</taxon>
        <taxon>Oxalobacteraceae</taxon>
        <taxon>Noviherbaspirillum</taxon>
    </lineage>
</organism>
<evidence type="ECO:0000259" key="11">
    <source>
        <dbReference type="Pfam" id="PF07992"/>
    </source>
</evidence>
<dbReference type="InterPro" id="IPR023753">
    <property type="entry name" value="FAD/NAD-binding_dom"/>
</dbReference>
<evidence type="ECO:0000313" key="12">
    <source>
        <dbReference type="EMBL" id="RJG03348.1"/>
    </source>
</evidence>
<dbReference type="Gene3D" id="3.20.20.70">
    <property type="entry name" value="Aldolase class I"/>
    <property type="match status" value="1"/>
</dbReference>
<dbReference type="PRINTS" id="PR00411">
    <property type="entry name" value="PNDRDTASEI"/>
</dbReference>
<keyword evidence="13" id="KW-1185">Reference proteome</keyword>
<evidence type="ECO:0000256" key="8">
    <source>
        <dbReference type="ARBA" id="ARBA00023004"/>
    </source>
</evidence>
<dbReference type="PRINTS" id="PR00368">
    <property type="entry name" value="FADPNR"/>
</dbReference>
<dbReference type="InterPro" id="IPR036188">
    <property type="entry name" value="FAD/NAD-bd_sf"/>
</dbReference>
<reference evidence="13" key="1">
    <citation type="submission" date="2018-09" db="EMBL/GenBank/DDBJ databases">
        <authorList>
            <person name="Zhu H."/>
        </authorList>
    </citation>
    <scope>NUCLEOTIDE SEQUENCE [LARGE SCALE GENOMIC DNA]</scope>
    <source>
        <strain evidence="13">K1S02-23</strain>
    </source>
</reference>
<evidence type="ECO:0000256" key="3">
    <source>
        <dbReference type="ARBA" id="ARBA00011048"/>
    </source>
</evidence>
<protein>
    <submittedName>
        <fullName evidence="12">FAD-dependent oxidoreductase</fullName>
    </submittedName>
</protein>
<dbReference type="PANTHER" id="PTHR42917:SF2">
    <property type="entry name" value="2,4-DIENOYL-COA REDUCTASE [(2E)-ENOYL-COA-PRODUCING]"/>
    <property type="match status" value="1"/>
</dbReference>
<dbReference type="Gene3D" id="3.50.50.60">
    <property type="entry name" value="FAD/NAD(P)-binding domain"/>
    <property type="match status" value="1"/>
</dbReference>
<feature type="domain" description="NADH:flavin oxidoreductase/NADH oxidase N-terminal" evidence="10">
    <location>
        <begin position="12"/>
        <end position="334"/>
    </location>
</feature>
<evidence type="ECO:0000256" key="1">
    <source>
        <dbReference type="ARBA" id="ARBA00001917"/>
    </source>
</evidence>
<feature type="domain" description="FAD/NAD(P)-binding" evidence="11">
    <location>
        <begin position="385"/>
        <end position="615"/>
    </location>
</feature>
<dbReference type="AlphaFoldDB" id="A0A3A3G4E2"/>
<dbReference type="InterPro" id="IPR013785">
    <property type="entry name" value="Aldolase_TIM"/>
</dbReference>
<name>A0A3A3G4E2_9BURK</name>
<dbReference type="SUPFAM" id="SSF51971">
    <property type="entry name" value="Nucleotide-binding domain"/>
    <property type="match status" value="1"/>
</dbReference>
<dbReference type="PANTHER" id="PTHR42917">
    <property type="entry name" value="2,4-DIENOYL-COA REDUCTASE"/>
    <property type="match status" value="1"/>
</dbReference>
<dbReference type="GO" id="GO:0016491">
    <property type="term" value="F:oxidoreductase activity"/>
    <property type="evidence" value="ECO:0007669"/>
    <property type="project" value="UniProtKB-KW"/>
</dbReference>
<evidence type="ECO:0000259" key="10">
    <source>
        <dbReference type="Pfam" id="PF00724"/>
    </source>
</evidence>
<dbReference type="Pfam" id="PF07992">
    <property type="entry name" value="Pyr_redox_2"/>
    <property type="match status" value="1"/>
</dbReference>
<comment type="cofactor">
    <cofactor evidence="1">
        <name>FMN</name>
        <dbReference type="ChEBI" id="CHEBI:58210"/>
    </cofactor>
</comment>
<dbReference type="EMBL" id="QYUQ01000002">
    <property type="protein sequence ID" value="RJG03348.1"/>
    <property type="molecule type" value="Genomic_DNA"/>
</dbReference>
<comment type="caution">
    <text evidence="12">The sequence shown here is derived from an EMBL/GenBank/DDBJ whole genome shotgun (WGS) entry which is preliminary data.</text>
</comment>
<proteinExistence type="inferred from homology"/>
<keyword evidence="9" id="KW-0411">Iron-sulfur</keyword>
<evidence type="ECO:0000256" key="4">
    <source>
        <dbReference type="ARBA" id="ARBA00022630"/>
    </source>
</evidence>
<keyword evidence="5" id="KW-0288">FMN</keyword>
<dbReference type="GO" id="GO:0046872">
    <property type="term" value="F:metal ion binding"/>
    <property type="evidence" value="ECO:0007669"/>
    <property type="project" value="UniProtKB-KW"/>
</dbReference>
<dbReference type="SUPFAM" id="SSF51395">
    <property type="entry name" value="FMN-linked oxidoreductases"/>
    <property type="match status" value="1"/>
</dbReference>
<dbReference type="OrthoDB" id="8521686at2"/>
<evidence type="ECO:0000313" key="13">
    <source>
        <dbReference type="Proteomes" id="UP000266327"/>
    </source>
</evidence>
<dbReference type="GO" id="GO:0051536">
    <property type="term" value="F:iron-sulfur cluster binding"/>
    <property type="evidence" value="ECO:0007669"/>
    <property type="project" value="UniProtKB-KW"/>
</dbReference>
<keyword evidence="7" id="KW-0560">Oxidoreductase</keyword>
<evidence type="ECO:0000256" key="6">
    <source>
        <dbReference type="ARBA" id="ARBA00022723"/>
    </source>
</evidence>
<dbReference type="Proteomes" id="UP000266327">
    <property type="component" value="Unassembled WGS sequence"/>
</dbReference>
<gene>
    <name evidence="12" type="ORF">D3878_18575</name>
</gene>
<keyword evidence="4" id="KW-0285">Flavoprotein</keyword>
<keyword evidence="8" id="KW-0408">Iron</keyword>
<dbReference type="Pfam" id="PF00724">
    <property type="entry name" value="Oxidored_FMN"/>
    <property type="match status" value="1"/>
</dbReference>
<evidence type="ECO:0000256" key="5">
    <source>
        <dbReference type="ARBA" id="ARBA00022643"/>
    </source>
</evidence>
<dbReference type="GO" id="GO:0010181">
    <property type="term" value="F:FMN binding"/>
    <property type="evidence" value="ECO:0007669"/>
    <property type="project" value="InterPro"/>
</dbReference>
<evidence type="ECO:0000256" key="2">
    <source>
        <dbReference type="ARBA" id="ARBA00001966"/>
    </source>
</evidence>
<evidence type="ECO:0000256" key="7">
    <source>
        <dbReference type="ARBA" id="ARBA00023002"/>
    </source>
</evidence>
<keyword evidence="6" id="KW-0479">Metal-binding</keyword>
<evidence type="ECO:0000256" key="9">
    <source>
        <dbReference type="ARBA" id="ARBA00023014"/>
    </source>
</evidence>